<dbReference type="InterPro" id="IPR036465">
    <property type="entry name" value="vWFA_dom_sf"/>
</dbReference>
<dbReference type="VEuPathDB" id="FungiDB:TSTA_085840"/>
<organism evidence="3 4">
    <name type="scientific">Talaromyces stipitatus (strain ATCC 10500 / CBS 375.48 / QM 6759 / NRRL 1006)</name>
    <name type="common">Penicillium stipitatum</name>
    <dbReference type="NCBI Taxonomy" id="441959"/>
    <lineage>
        <taxon>Eukaryota</taxon>
        <taxon>Fungi</taxon>
        <taxon>Dikarya</taxon>
        <taxon>Ascomycota</taxon>
        <taxon>Pezizomycotina</taxon>
        <taxon>Eurotiomycetes</taxon>
        <taxon>Eurotiomycetidae</taxon>
        <taxon>Eurotiales</taxon>
        <taxon>Trichocomaceae</taxon>
        <taxon>Talaromyces</taxon>
        <taxon>Talaromyces sect. Talaromyces</taxon>
    </lineage>
</organism>
<protein>
    <recommendedName>
        <fullName evidence="2">VWFA domain-containing protein</fullName>
    </recommendedName>
</protein>
<dbReference type="PhylomeDB" id="B8M1X5"/>
<dbReference type="GeneID" id="8104549"/>
<dbReference type="PROSITE" id="PS50234">
    <property type="entry name" value="VWFA"/>
    <property type="match status" value="1"/>
</dbReference>
<dbReference type="RefSeq" id="XP_002478316.1">
    <property type="nucleotide sequence ID" value="XM_002478271.1"/>
</dbReference>
<name>B8M1X5_TALSN</name>
<evidence type="ECO:0000256" key="1">
    <source>
        <dbReference type="SAM" id="MobiDB-lite"/>
    </source>
</evidence>
<keyword evidence="4" id="KW-1185">Reference proteome</keyword>
<feature type="compositionally biased region" description="Low complexity" evidence="1">
    <location>
        <begin position="88"/>
        <end position="100"/>
    </location>
</feature>
<dbReference type="PANTHER" id="PTHR34706">
    <property type="entry name" value="SLR1338 PROTEIN"/>
    <property type="match status" value="1"/>
</dbReference>
<evidence type="ECO:0000259" key="2">
    <source>
        <dbReference type="PROSITE" id="PS50234"/>
    </source>
</evidence>
<sequence length="364" mass="39945">MPLFNNKLSSSSLSKTFSIRSCSSSSKSNMGSGHSRSKHGNAISRGFSTGNTVSGSARPPYPVFDDNDYSMSAKHRQSDPWGPPPYTPTSATTSQTPYSPDSIRSPPYPTTITSQPAPLATGTRPADDSQYSFLSKFDTIFLVDDSGSMAGRSWKEAEEAIAAITPICTQYDPDGIDIYFLNHYSNFDRSGGYTHVSSPAAVQEIFRNVRPMGMTPVGQRLRQILFPYLRRIEKMAANTDEYGQLQNQTLAVRPINIIVITDGVFSDDAESVILNAARTLDRCQAIPWQIGIQFFQIGTDIAAQKHLEQLDDELGKAVKSDHVRDIVDTVPWKGQTGRTLSSDGILKVVLGAVNKRLDRQKGHS</sequence>
<dbReference type="AlphaFoldDB" id="B8M1X5"/>
<dbReference type="SUPFAM" id="SSF53300">
    <property type="entry name" value="vWA-like"/>
    <property type="match status" value="1"/>
</dbReference>
<dbReference type="EMBL" id="EQ962653">
    <property type="protein sequence ID" value="EED21353.1"/>
    <property type="molecule type" value="Genomic_DNA"/>
</dbReference>
<dbReference type="PANTHER" id="PTHR34706:SF1">
    <property type="entry name" value="VWFA DOMAIN-CONTAINING PROTEIN"/>
    <property type="match status" value="1"/>
</dbReference>
<dbReference type="HOGENOM" id="CLU_040578_0_0_1"/>
<dbReference type="eggNOG" id="ENOG502S247">
    <property type="taxonomic scope" value="Eukaryota"/>
</dbReference>
<dbReference type="Proteomes" id="UP000001745">
    <property type="component" value="Unassembled WGS sequence"/>
</dbReference>
<feature type="compositionally biased region" description="Polar residues" evidence="1">
    <location>
        <begin position="46"/>
        <end position="55"/>
    </location>
</feature>
<dbReference type="InParanoid" id="B8M1X5"/>
<dbReference type="Gene3D" id="3.40.50.410">
    <property type="entry name" value="von Willebrand factor, type A domain"/>
    <property type="match status" value="1"/>
</dbReference>
<evidence type="ECO:0000313" key="4">
    <source>
        <dbReference type="Proteomes" id="UP000001745"/>
    </source>
</evidence>
<dbReference type="STRING" id="441959.B8M1X5"/>
<feature type="domain" description="VWFA" evidence="2">
    <location>
        <begin position="138"/>
        <end position="349"/>
    </location>
</feature>
<dbReference type="OrthoDB" id="2142040at2759"/>
<feature type="compositionally biased region" description="Low complexity" evidence="1">
    <location>
        <begin position="20"/>
        <end position="34"/>
    </location>
</feature>
<dbReference type="InterPro" id="IPR002035">
    <property type="entry name" value="VWF_A"/>
</dbReference>
<dbReference type="OMA" id="TIDIRFF"/>
<gene>
    <name evidence="3" type="ORF">TSTA_085840</name>
</gene>
<proteinExistence type="predicted"/>
<evidence type="ECO:0000313" key="3">
    <source>
        <dbReference type="EMBL" id="EED21353.1"/>
    </source>
</evidence>
<accession>B8M1X5</accession>
<feature type="region of interest" description="Disordered" evidence="1">
    <location>
        <begin position="20"/>
        <end position="125"/>
    </location>
</feature>
<reference evidence="4" key="1">
    <citation type="journal article" date="2015" name="Genome Announc.">
        <title>Genome sequence of the AIDS-associated pathogen Penicillium marneffei (ATCC18224) and its near taxonomic relative Talaromyces stipitatus (ATCC10500).</title>
        <authorList>
            <person name="Nierman W.C."/>
            <person name="Fedorova-Abrams N.D."/>
            <person name="Andrianopoulos A."/>
        </authorList>
    </citation>
    <scope>NUCLEOTIDE SEQUENCE [LARGE SCALE GENOMIC DNA]</scope>
    <source>
        <strain evidence="4">ATCC 10500 / CBS 375.48 / QM 6759 / NRRL 1006</strain>
    </source>
</reference>